<dbReference type="Proteomes" id="UP000294847">
    <property type="component" value="Chromosome 6"/>
</dbReference>
<sequence length="123" mass="13582">MALKLPFLGFNSRKAQDPCAIFDTSGVTGFKGFPRDIYWSVPNLGPNHESGEVSAPADCLCGLNWKRTRSSSHIRTGARHHWTVFLGLVPLQNDDESVTLNTLPTDLGRITVCLSELANHAYR</sequence>
<organism evidence="1 2">
    <name type="scientific">Pyricularia oryzae</name>
    <name type="common">Rice blast fungus</name>
    <name type="synonym">Magnaporthe oryzae</name>
    <dbReference type="NCBI Taxonomy" id="318829"/>
    <lineage>
        <taxon>Eukaryota</taxon>
        <taxon>Fungi</taxon>
        <taxon>Dikarya</taxon>
        <taxon>Ascomycota</taxon>
        <taxon>Pezizomycotina</taxon>
        <taxon>Sordariomycetes</taxon>
        <taxon>Sordariomycetidae</taxon>
        <taxon>Magnaporthales</taxon>
        <taxon>Pyriculariaceae</taxon>
        <taxon>Pyricularia</taxon>
    </lineage>
</organism>
<dbReference type="EMBL" id="CP034209">
    <property type="protein sequence ID" value="QBZ64668.1"/>
    <property type="molecule type" value="Genomic_DNA"/>
</dbReference>
<gene>
    <name evidence="1" type="ORF">PoMZ_06366</name>
</gene>
<protein>
    <submittedName>
        <fullName evidence="1">Uncharacterized protein</fullName>
    </submittedName>
</protein>
<accession>A0A4V1C7V1</accession>
<proteinExistence type="predicted"/>
<dbReference type="AlphaFoldDB" id="A0A4V1C7V1"/>
<evidence type="ECO:0000313" key="1">
    <source>
        <dbReference type="EMBL" id="QBZ64668.1"/>
    </source>
</evidence>
<evidence type="ECO:0000313" key="2">
    <source>
        <dbReference type="Proteomes" id="UP000294847"/>
    </source>
</evidence>
<reference evidence="1 2" key="1">
    <citation type="journal article" date="2019" name="Mol. Biol. Evol.">
        <title>Blast fungal genomes show frequent chromosomal changes, gene gains and losses, and effector gene turnover.</title>
        <authorList>
            <person name="Gomez Luciano L.B."/>
            <person name="Jason Tsai I."/>
            <person name="Chuma I."/>
            <person name="Tosa Y."/>
            <person name="Chen Y.H."/>
            <person name="Li J.Y."/>
            <person name="Li M.Y."/>
            <person name="Jade Lu M.Y."/>
            <person name="Nakayashiki H."/>
            <person name="Li W.H."/>
        </authorList>
    </citation>
    <scope>NUCLEOTIDE SEQUENCE [LARGE SCALE GENOMIC DNA]</scope>
    <source>
        <strain evidence="1">MZ5-1-6</strain>
    </source>
</reference>
<name>A0A4V1C7V1_PYROR</name>